<accession>A0AAV7UQL2</accession>
<sequence>MTRHLTGRKEPNQLIQGKTHLACSNRDKTEVLAHTLETSIKPNQASKLTVEIEQEITKQYLEHPPETEAATREECSSDEIQRLIKKLKNGKAPGKDGITNQAIKMFPNAAADRLAKIFNTCLHTNISLKPGKKQESLYSLRLERH</sequence>
<proteinExistence type="predicted"/>
<evidence type="ECO:0000313" key="1">
    <source>
        <dbReference type="EMBL" id="KAJ1189902.1"/>
    </source>
</evidence>
<keyword evidence="2" id="KW-1185">Reference proteome</keyword>
<gene>
    <name evidence="1" type="ORF">NDU88_006644</name>
</gene>
<organism evidence="1 2">
    <name type="scientific">Pleurodeles waltl</name>
    <name type="common">Iberian ribbed newt</name>
    <dbReference type="NCBI Taxonomy" id="8319"/>
    <lineage>
        <taxon>Eukaryota</taxon>
        <taxon>Metazoa</taxon>
        <taxon>Chordata</taxon>
        <taxon>Craniata</taxon>
        <taxon>Vertebrata</taxon>
        <taxon>Euteleostomi</taxon>
        <taxon>Amphibia</taxon>
        <taxon>Batrachia</taxon>
        <taxon>Caudata</taxon>
        <taxon>Salamandroidea</taxon>
        <taxon>Salamandridae</taxon>
        <taxon>Pleurodelinae</taxon>
        <taxon>Pleurodeles</taxon>
    </lineage>
</organism>
<reference evidence="1" key="1">
    <citation type="journal article" date="2022" name="bioRxiv">
        <title>Sequencing and chromosome-scale assembly of the giantPleurodeles waltlgenome.</title>
        <authorList>
            <person name="Brown T."/>
            <person name="Elewa A."/>
            <person name="Iarovenko S."/>
            <person name="Subramanian E."/>
            <person name="Araus A.J."/>
            <person name="Petzold A."/>
            <person name="Susuki M."/>
            <person name="Suzuki K.-i.T."/>
            <person name="Hayashi T."/>
            <person name="Toyoda A."/>
            <person name="Oliveira C."/>
            <person name="Osipova E."/>
            <person name="Leigh N.D."/>
            <person name="Simon A."/>
            <person name="Yun M.H."/>
        </authorList>
    </citation>
    <scope>NUCLEOTIDE SEQUENCE</scope>
    <source>
        <strain evidence="1">20211129_DDA</strain>
        <tissue evidence="1">Liver</tissue>
    </source>
</reference>
<dbReference type="EMBL" id="JANPWB010000005">
    <property type="protein sequence ID" value="KAJ1189902.1"/>
    <property type="molecule type" value="Genomic_DNA"/>
</dbReference>
<comment type="caution">
    <text evidence="1">The sequence shown here is derived from an EMBL/GenBank/DDBJ whole genome shotgun (WGS) entry which is preliminary data.</text>
</comment>
<dbReference type="Proteomes" id="UP001066276">
    <property type="component" value="Chromosome 3_1"/>
</dbReference>
<dbReference type="AlphaFoldDB" id="A0AAV7UQL2"/>
<name>A0AAV7UQL2_PLEWA</name>
<evidence type="ECO:0000313" key="2">
    <source>
        <dbReference type="Proteomes" id="UP001066276"/>
    </source>
</evidence>
<evidence type="ECO:0008006" key="3">
    <source>
        <dbReference type="Google" id="ProtNLM"/>
    </source>
</evidence>
<protein>
    <recommendedName>
        <fullName evidence="3">Reverse transcriptase</fullName>
    </recommendedName>
</protein>